<dbReference type="Proteomes" id="UP001156881">
    <property type="component" value="Unassembled WGS sequence"/>
</dbReference>
<keyword evidence="4" id="KW-1185">Reference proteome</keyword>
<evidence type="ECO:0000313" key="4">
    <source>
        <dbReference type="Proteomes" id="UP001156881"/>
    </source>
</evidence>
<evidence type="ECO:0000313" key="1">
    <source>
        <dbReference type="EMBL" id="GLS45102.1"/>
    </source>
</evidence>
<evidence type="ECO:0000313" key="3">
    <source>
        <dbReference type="Proteomes" id="UP000517759"/>
    </source>
</evidence>
<evidence type="ECO:0000313" key="2">
    <source>
        <dbReference type="EMBL" id="MBB3904236.1"/>
    </source>
</evidence>
<accession>A0A7W6F8L3</accession>
<organism evidence="2 3">
    <name type="scientific">Methylobacterium brachythecii</name>
    <dbReference type="NCBI Taxonomy" id="1176177"/>
    <lineage>
        <taxon>Bacteria</taxon>
        <taxon>Pseudomonadati</taxon>
        <taxon>Pseudomonadota</taxon>
        <taxon>Alphaproteobacteria</taxon>
        <taxon>Hyphomicrobiales</taxon>
        <taxon>Methylobacteriaceae</taxon>
        <taxon>Methylobacterium</taxon>
    </lineage>
</organism>
<reference evidence="2 3" key="3">
    <citation type="submission" date="2020-08" db="EMBL/GenBank/DDBJ databases">
        <title>Genomic Encyclopedia of Type Strains, Phase IV (KMG-IV): sequencing the most valuable type-strain genomes for metagenomic binning, comparative biology and taxonomic classification.</title>
        <authorList>
            <person name="Goeker M."/>
        </authorList>
    </citation>
    <scope>NUCLEOTIDE SEQUENCE [LARGE SCALE GENOMIC DNA]</scope>
    <source>
        <strain evidence="2 3">DSM 24105</strain>
    </source>
</reference>
<dbReference type="EMBL" id="BSPG01000018">
    <property type="protein sequence ID" value="GLS45102.1"/>
    <property type="molecule type" value="Genomic_DNA"/>
</dbReference>
<dbReference type="EMBL" id="JACIDN010000007">
    <property type="protein sequence ID" value="MBB3904236.1"/>
    <property type="molecule type" value="Genomic_DNA"/>
</dbReference>
<reference evidence="1" key="1">
    <citation type="journal article" date="2014" name="Int. J. Syst. Evol. Microbiol.">
        <title>Complete genome of a new Firmicutes species belonging to the dominant human colonic microbiota ('Ruminococcus bicirculans') reveals two chromosomes and a selective capacity to utilize plant glucans.</title>
        <authorList>
            <consortium name="NISC Comparative Sequencing Program"/>
            <person name="Wegmann U."/>
            <person name="Louis P."/>
            <person name="Goesmann A."/>
            <person name="Henrissat B."/>
            <person name="Duncan S.H."/>
            <person name="Flint H.J."/>
        </authorList>
    </citation>
    <scope>NUCLEOTIDE SEQUENCE</scope>
    <source>
        <strain evidence="1">NBRC 107710</strain>
    </source>
</reference>
<reference evidence="4" key="2">
    <citation type="journal article" date="2019" name="Int. J. Syst. Evol. Microbiol.">
        <title>The Global Catalogue of Microorganisms (GCM) 10K type strain sequencing project: providing services to taxonomists for standard genome sequencing and annotation.</title>
        <authorList>
            <consortium name="The Broad Institute Genomics Platform"/>
            <consortium name="The Broad Institute Genome Sequencing Center for Infectious Disease"/>
            <person name="Wu L."/>
            <person name="Ma J."/>
        </authorList>
    </citation>
    <scope>NUCLEOTIDE SEQUENCE [LARGE SCALE GENOMIC DNA]</scope>
    <source>
        <strain evidence="4">NBRC 107710</strain>
    </source>
</reference>
<sequence length="104" mass="11641">MPFEIIKSPDSRNILLDGAQAAEAVYDPHYRAWTIEADRARYPAPADLPGVFRGCHSHEVKAFGDVFRFFGVPLPGVAEAEQSLIEIGRDRVLEVFDRLERDAA</sequence>
<dbReference type="Proteomes" id="UP000517759">
    <property type="component" value="Unassembled WGS sequence"/>
</dbReference>
<reference evidence="1" key="4">
    <citation type="submission" date="2023-01" db="EMBL/GenBank/DDBJ databases">
        <title>Draft genome sequence of Methylobacterium brachythecii strain NBRC 107710.</title>
        <authorList>
            <person name="Sun Q."/>
            <person name="Mori K."/>
        </authorList>
    </citation>
    <scope>NUCLEOTIDE SEQUENCE</scope>
    <source>
        <strain evidence="1">NBRC 107710</strain>
    </source>
</reference>
<dbReference type="AlphaFoldDB" id="A0A7W6F8L3"/>
<protein>
    <submittedName>
        <fullName evidence="2">Uncharacterized protein</fullName>
    </submittedName>
</protein>
<comment type="caution">
    <text evidence="2">The sequence shown here is derived from an EMBL/GenBank/DDBJ whole genome shotgun (WGS) entry which is preliminary data.</text>
</comment>
<gene>
    <name evidence="1" type="ORF">GCM10007884_30910</name>
    <name evidence="2" type="ORF">GGR33_003755</name>
</gene>
<name>A0A7W6F8L3_9HYPH</name>
<dbReference type="RefSeq" id="WP_183507910.1">
    <property type="nucleotide sequence ID" value="NZ_BSPG01000018.1"/>
</dbReference>
<proteinExistence type="predicted"/>